<proteinExistence type="predicted"/>
<evidence type="ECO:0000313" key="2">
    <source>
        <dbReference type="Proteomes" id="UP000305840"/>
    </source>
</evidence>
<dbReference type="EMBL" id="SYVO01000052">
    <property type="protein sequence ID" value="TKG07343.1"/>
    <property type="molecule type" value="Genomic_DNA"/>
</dbReference>
<sequence>MRLYLEASINFLDGYPASERTPEYWLSWSLEYLCVEHVKRRISKRNGISHYLEQSTVEQLNCQVKTTVLRSRNIAARLKPHKKYDLIVTL</sequence>
<reference evidence="1 2" key="1">
    <citation type="submission" date="2019-04" db="EMBL/GenBank/DDBJ databases">
        <title>A reverse ecology approach based on a biological definition of microbial populations.</title>
        <authorList>
            <person name="Arevalo P."/>
            <person name="Vaninsberghe D."/>
            <person name="Elsherbini J."/>
            <person name="Gore J."/>
            <person name="Polz M."/>
        </authorList>
    </citation>
    <scope>NUCLEOTIDE SEQUENCE [LARGE SCALE GENOMIC DNA]</scope>
    <source>
        <strain evidence="1 2">10N.222.48.A1</strain>
    </source>
</reference>
<comment type="caution">
    <text evidence="1">The sequence shown here is derived from an EMBL/GenBank/DDBJ whole genome shotgun (WGS) entry which is preliminary data.</text>
</comment>
<protein>
    <submittedName>
        <fullName evidence="1">Uncharacterized protein</fullName>
    </submittedName>
</protein>
<dbReference type="Proteomes" id="UP000305840">
    <property type="component" value="Unassembled WGS sequence"/>
</dbReference>
<organism evidence="1 2">
    <name type="scientific">Vibrio lentus</name>
    <dbReference type="NCBI Taxonomy" id="136468"/>
    <lineage>
        <taxon>Bacteria</taxon>
        <taxon>Pseudomonadati</taxon>
        <taxon>Pseudomonadota</taxon>
        <taxon>Gammaproteobacteria</taxon>
        <taxon>Vibrionales</taxon>
        <taxon>Vibrionaceae</taxon>
        <taxon>Vibrio</taxon>
    </lineage>
</organism>
<name>A0A4U2EWZ9_9VIBR</name>
<evidence type="ECO:0000313" key="1">
    <source>
        <dbReference type="EMBL" id="TKG07343.1"/>
    </source>
</evidence>
<gene>
    <name evidence="1" type="ORF">FCV91_14710</name>
</gene>
<accession>A0A4U2EWZ9</accession>
<dbReference type="AlphaFoldDB" id="A0A4U2EWZ9"/>